<name>A0ABP0XEF1_9BRYO</name>
<sequence length="78" mass="8377">MFSWSLLTGHLPLSSLEQVGGFENSSSMPEVVASTWQSLNLALVKGVSSSSSPALKDASYSCICEGTVWRTVLLGFRH</sequence>
<evidence type="ECO:0000313" key="2">
    <source>
        <dbReference type="Proteomes" id="UP001497444"/>
    </source>
</evidence>
<proteinExistence type="predicted"/>
<reference evidence="1" key="1">
    <citation type="submission" date="2024-02" db="EMBL/GenBank/DDBJ databases">
        <authorList>
            <consortium name="ELIXIR-Norway"/>
            <consortium name="Elixir Norway"/>
        </authorList>
    </citation>
    <scope>NUCLEOTIDE SEQUENCE</scope>
</reference>
<gene>
    <name evidence="1" type="ORF">CSSPJE1EN1_LOCUS21774</name>
</gene>
<evidence type="ECO:0000313" key="1">
    <source>
        <dbReference type="EMBL" id="CAK9276296.1"/>
    </source>
</evidence>
<dbReference type="EMBL" id="OZ020102">
    <property type="protein sequence ID" value="CAK9276296.1"/>
    <property type="molecule type" value="Genomic_DNA"/>
</dbReference>
<organism evidence="1 2">
    <name type="scientific">Sphagnum jensenii</name>
    <dbReference type="NCBI Taxonomy" id="128206"/>
    <lineage>
        <taxon>Eukaryota</taxon>
        <taxon>Viridiplantae</taxon>
        <taxon>Streptophyta</taxon>
        <taxon>Embryophyta</taxon>
        <taxon>Bryophyta</taxon>
        <taxon>Sphagnophytina</taxon>
        <taxon>Sphagnopsida</taxon>
        <taxon>Sphagnales</taxon>
        <taxon>Sphagnaceae</taxon>
        <taxon>Sphagnum</taxon>
    </lineage>
</organism>
<accession>A0ABP0XEF1</accession>
<dbReference type="Proteomes" id="UP001497444">
    <property type="component" value="Chromosome 7"/>
</dbReference>
<protein>
    <submittedName>
        <fullName evidence="1">Uncharacterized protein</fullName>
    </submittedName>
</protein>
<keyword evidence="2" id="KW-1185">Reference proteome</keyword>